<dbReference type="InterPro" id="IPR051064">
    <property type="entry name" value="SEC14/CRAL-TRIO_domain"/>
</dbReference>
<dbReference type="Pfam" id="PF00650">
    <property type="entry name" value="CRAL_TRIO"/>
    <property type="match status" value="1"/>
</dbReference>
<dbReference type="PANTHER" id="PTHR23324">
    <property type="entry name" value="SEC14 RELATED PROTEIN"/>
    <property type="match status" value="1"/>
</dbReference>
<sequence length="436" mass="50295">MASSSSNLDLSEREHEILIQFRQSLNDVLQSHHDDFYLLKWLKARNFNISKAQIMIRKSLLWRKEFEIDDLVEKFKPSEVLLNYIPGGTTGFDRNNRPIYLLTAKDLDLEGIFQSVTKTELQKFFLLKMEQFRQICVEESERLNVRIDQAVGIADLNGLTLKQFFVPGINQVYDILKLYEANYPEFLGAFYVVNAPRIFPIIFNVVKPIMSEDTKQKIHIYGRDWKEKIIGVHINEDQLPLGWGGTQIDRDGDEWCRSKVVYGSTVPRSFYLKDQGLLNQDKALKLKVKRGSVKKVGFEAQKDNSCLRYVFQTDHYDIGYGIFKANSPDDSIKDMTPLIKSKRVDCHLVPESGSISLRDSGLYFLAFDNSFSWTKGKTIYYEAEIIEPDTERTYDVENLEDVEEALGENGKNTLEADCFKGKEDDGSSDDEFENII</sequence>
<feature type="domain" description="GOLD" evidence="3">
    <location>
        <begin position="281"/>
        <end position="385"/>
    </location>
</feature>
<dbReference type="EMBL" id="CAJFCJ010000013">
    <property type="protein sequence ID" value="CAD5120719.1"/>
    <property type="molecule type" value="Genomic_DNA"/>
</dbReference>
<gene>
    <name evidence="4" type="ORF">DGYR_LOCUS8768</name>
</gene>
<dbReference type="Proteomes" id="UP000549394">
    <property type="component" value="Unassembled WGS sequence"/>
</dbReference>
<evidence type="ECO:0000256" key="1">
    <source>
        <dbReference type="SAM" id="MobiDB-lite"/>
    </source>
</evidence>
<feature type="region of interest" description="Disordered" evidence="1">
    <location>
        <begin position="417"/>
        <end position="436"/>
    </location>
</feature>
<dbReference type="PANTHER" id="PTHR23324:SF83">
    <property type="entry name" value="SEC14-LIKE PROTEIN 2"/>
    <property type="match status" value="1"/>
</dbReference>
<dbReference type="InterPro" id="IPR011074">
    <property type="entry name" value="CRAL/TRIO_N_dom"/>
</dbReference>
<protein>
    <submittedName>
        <fullName evidence="4">DgyrCDS9283</fullName>
    </submittedName>
</protein>
<dbReference type="InterPro" id="IPR001251">
    <property type="entry name" value="CRAL-TRIO_dom"/>
</dbReference>
<dbReference type="Gene3D" id="2.60.120.680">
    <property type="entry name" value="GOLD domain"/>
    <property type="match status" value="1"/>
</dbReference>
<feature type="domain" description="CRAL-TRIO" evidence="2">
    <location>
        <begin position="77"/>
        <end position="251"/>
    </location>
</feature>
<name>A0A7I8VWW0_9ANNE</name>
<dbReference type="InterPro" id="IPR009038">
    <property type="entry name" value="GOLD_dom"/>
</dbReference>
<reference evidence="4 5" key="1">
    <citation type="submission" date="2020-08" db="EMBL/GenBank/DDBJ databases">
        <authorList>
            <person name="Hejnol A."/>
        </authorList>
    </citation>
    <scope>NUCLEOTIDE SEQUENCE [LARGE SCALE GENOMIC DNA]</scope>
</reference>
<dbReference type="PROSITE" id="PS50191">
    <property type="entry name" value="CRAL_TRIO"/>
    <property type="match status" value="1"/>
</dbReference>
<evidence type="ECO:0000313" key="4">
    <source>
        <dbReference type="EMBL" id="CAD5120719.1"/>
    </source>
</evidence>
<dbReference type="PROSITE" id="PS50866">
    <property type="entry name" value="GOLD"/>
    <property type="match status" value="1"/>
</dbReference>
<evidence type="ECO:0000259" key="2">
    <source>
        <dbReference type="PROSITE" id="PS50191"/>
    </source>
</evidence>
<dbReference type="SUPFAM" id="SSF101576">
    <property type="entry name" value="Supernatant protein factor (SPF), C-terminal domain"/>
    <property type="match status" value="1"/>
</dbReference>
<dbReference type="InterPro" id="IPR036865">
    <property type="entry name" value="CRAL-TRIO_dom_sf"/>
</dbReference>
<dbReference type="InterPro" id="IPR036598">
    <property type="entry name" value="GOLD_dom_sf"/>
</dbReference>
<dbReference type="SUPFAM" id="SSF52087">
    <property type="entry name" value="CRAL/TRIO domain"/>
    <property type="match status" value="1"/>
</dbReference>
<keyword evidence="5" id="KW-1185">Reference proteome</keyword>
<proteinExistence type="predicted"/>
<dbReference type="InterPro" id="IPR036273">
    <property type="entry name" value="CRAL/TRIO_N_dom_sf"/>
</dbReference>
<evidence type="ECO:0000259" key="3">
    <source>
        <dbReference type="PROSITE" id="PS50866"/>
    </source>
</evidence>
<organism evidence="4 5">
    <name type="scientific">Dimorphilus gyrociliatus</name>
    <dbReference type="NCBI Taxonomy" id="2664684"/>
    <lineage>
        <taxon>Eukaryota</taxon>
        <taxon>Metazoa</taxon>
        <taxon>Spiralia</taxon>
        <taxon>Lophotrochozoa</taxon>
        <taxon>Annelida</taxon>
        <taxon>Polychaeta</taxon>
        <taxon>Polychaeta incertae sedis</taxon>
        <taxon>Dinophilidae</taxon>
        <taxon>Dimorphilus</taxon>
    </lineage>
</organism>
<comment type="caution">
    <text evidence="4">The sequence shown here is derived from an EMBL/GenBank/DDBJ whole genome shotgun (WGS) entry which is preliminary data.</text>
</comment>
<dbReference type="SMART" id="SM00516">
    <property type="entry name" value="SEC14"/>
    <property type="match status" value="1"/>
</dbReference>
<dbReference type="CDD" id="cd00170">
    <property type="entry name" value="SEC14"/>
    <property type="match status" value="1"/>
</dbReference>
<dbReference type="AlphaFoldDB" id="A0A7I8VWW0"/>
<dbReference type="PRINTS" id="PR00180">
    <property type="entry name" value="CRETINALDHBP"/>
</dbReference>
<dbReference type="SMART" id="SM01100">
    <property type="entry name" value="CRAL_TRIO_N"/>
    <property type="match status" value="1"/>
</dbReference>
<dbReference type="GO" id="GO:0005737">
    <property type="term" value="C:cytoplasm"/>
    <property type="evidence" value="ECO:0007669"/>
    <property type="project" value="TreeGrafter"/>
</dbReference>
<accession>A0A7I8VWW0</accession>
<feature type="compositionally biased region" description="Acidic residues" evidence="1">
    <location>
        <begin position="426"/>
        <end position="436"/>
    </location>
</feature>
<dbReference type="OrthoDB" id="1434354at2759"/>
<dbReference type="Gene3D" id="3.40.525.10">
    <property type="entry name" value="CRAL-TRIO lipid binding domain"/>
    <property type="match status" value="1"/>
</dbReference>
<dbReference type="SUPFAM" id="SSF46938">
    <property type="entry name" value="CRAL/TRIO N-terminal domain"/>
    <property type="match status" value="1"/>
</dbReference>
<evidence type="ECO:0000313" key="5">
    <source>
        <dbReference type="Proteomes" id="UP000549394"/>
    </source>
</evidence>